<evidence type="ECO:0008006" key="3">
    <source>
        <dbReference type="Google" id="ProtNLM"/>
    </source>
</evidence>
<dbReference type="SUPFAM" id="SSF88723">
    <property type="entry name" value="PIN domain-like"/>
    <property type="match status" value="1"/>
</dbReference>
<proteinExistence type="predicted"/>
<gene>
    <name evidence="1" type="ORF">LRS13_10990</name>
</gene>
<name>A0ABY5PN97_9ACTN</name>
<protein>
    <recommendedName>
        <fullName evidence="3">PIN domain-containing protein</fullName>
    </recommendedName>
</protein>
<evidence type="ECO:0000313" key="2">
    <source>
        <dbReference type="Proteomes" id="UP001058860"/>
    </source>
</evidence>
<accession>A0ABY5PN97</accession>
<keyword evidence="2" id="KW-1185">Reference proteome</keyword>
<dbReference type="EMBL" id="CP088295">
    <property type="protein sequence ID" value="UUY06010.1"/>
    <property type="molecule type" value="Genomic_DNA"/>
</dbReference>
<evidence type="ECO:0000313" key="1">
    <source>
        <dbReference type="EMBL" id="UUY06010.1"/>
    </source>
</evidence>
<sequence>MLADRFGPPLVLDLDAATTLPETFARLGIAGGAAYDALVALPAAQHGATLATRDARARATYDAVGVTTIVAG</sequence>
<dbReference type="InterPro" id="IPR029060">
    <property type="entry name" value="PIN-like_dom_sf"/>
</dbReference>
<reference evidence="2" key="1">
    <citation type="submission" date="2021-11" db="EMBL/GenBank/DDBJ databases">
        <title>Cultivation dependent microbiological survey of springs from the worlds oldest radium mine currently devoted to the extraction of radon-saturated water.</title>
        <authorList>
            <person name="Kapinusova G."/>
            <person name="Smrhova T."/>
            <person name="Strejcek M."/>
            <person name="Suman J."/>
            <person name="Jani K."/>
            <person name="Pajer P."/>
            <person name="Uhlik O."/>
        </authorList>
    </citation>
    <scope>NUCLEOTIDE SEQUENCE [LARGE SCALE GENOMIC DNA]</scope>
    <source>
        <strain evidence="2">J379</strain>
    </source>
</reference>
<dbReference type="Proteomes" id="UP001058860">
    <property type="component" value="Chromosome"/>
</dbReference>
<organism evidence="1 2">
    <name type="scientific">Svornostia abyssi</name>
    <dbReference type="NCBI Taxonomy" id="2898438"/>
    <lineage>
        <taxon>Bacteria</taxon>
        <taxon>Bacillati</taxon>
        <taxon>Actinomycetota</taxon>
        <taxon>Thermoleophilia</taxon>
        <taxon>Solirubrobacterales</taxon>
        <taxon>Baekduiaceae</taxon>
        <taxon>Svornostia</taxon>
    </lineage>
</organism>